<dbReference type="Pfam" id="PF01302">
    <property type="entry name" value="CAP_GLY"/>
    <property type="match status" value="1"/>
</dbReference>
<feature type="region of interest" description="Disordered" evidence="1">
    <location>
        <begin position="535"/>
        <end position="578"/>
    </location>
</feature>
<dbReference type="InterPro" id="IPR000938">
    <property type="entry name" value="CAP-Gly_domain"/>
</dbReference>
<feature type="compositionally biased region" description="Low complexity" evidence="1">
    <location>
        <begin position="547"/>
        <end position="559"/>
    </location>
</feature>
<dbReference type="PhylomeDB" id="A0A060TAJ1"/>
<dbReference type="AlphaFoldDB" id="A0A060TAJ1"/>
<feature type="domain" description="CAP-Gly" evidence="2">
    <location>
        <begin position="35"/>
        <end position="81"/>
    </location>
</feature>
<proteinExistence type="predicted"/>
<feature type="region of interest" description="Disordered" evidence="1">
    <location>
        <begin position="269"/>
        <end position="288"/>
    </location>
</feature>
<dbReference type="InterPro" id="IPR036859">
    <property type="entry name" value="CAP-Gly_dom_sf"/>
</dbReference>
<dbReference type="SUPFAM" id="SSF74924">
    <property type="entry name" value="Cap-Gly domain"/>
    <property type="match status" value="1"/>
</dbReference>
<dbReference type="Gene3D" id="2.30.30.190">
    <property type="entry name" value="CAP Gly-rich-like domain"/>
    <property type="match status" value="1"/>
</dbReference>
<protein>
    <submittedName>
        <fullName evidence="3">ARAD1D24376p</fullName>
    </submittedName>
</protein>
<dbReference type="EMBL" id="HG937694">
    <property type="protein sequence ID" value="CDP37993.1"/>
    <property type="molecule type" value="Genomic_DNA"/>
</dbReference>
<dbReference type="PANTHER" id="PTHR23159:SF31">
    <property type="entry name" value="CENTROSOME-ASSOCIATED PROTEIN CEP250 ISOFORM X1"/>
    <property type="match status" value="1"/>
</dbReference>
<evidence type="ECO:0000256" key="1">
    <source>
        <dbReference type="SAM" id="MobiDB-lite"/>
    </source>
</evidence>
<dbReference type="SMART" id="SM01052">
    <property type="entry name" value="CAP_GLY"/>
    <property type="match status" value="1"/>
</dbReference>
<feature type="region of interest" description="Disordered" evidence="1">
    <location>
        <begin position="92"/>
        <end position="218"/>
    </location>
</feature>
<reference evidence="3" key="1">
    <citation type="submission" date="2014-02" db="EMBL/GenBank/DDBJ databases">
        <authorList>
            <person name="Genoscope - CEA"/>
        </authorList>
    </citation>
    <scope>NUCLEOTIDE SEQUENCE</scope>
    <source>
        <strain evidence="3">LS3</strain>
    </source>
</reference>
<feature type="region of interest" description="Disordered" evidence="1">
    <location>
        <begin position="468"/>
        <end position="491"/>
    </location>
</feature>
<reference evidence="3" key="2">
    <citation type="submission" date="2014-06" db="EMBL/GenBank/DDBJ databases">
        <title>The complete genome of Blastobotrys (Arxula) adeninivorans LS3 - a yeast of biotechnological interest.</title>
        <authorList>
            <person name="Kunze G."/>
            <person name="Gaillardin C."/>
            <person name="Czernicka M."/>
            <person name="Durrens P."/>
            <person name="Martin T."/>
            <person name="Boer E."/>
            <person name="Gabaldon T."/>
            <person name="Cruz J."/>
            <person name="Talla E."/>
            <person name="Marck C."/>
            <person name="Goffeau A."/>
            <person name="Barbe V."/>
            <person name="Baret P."/>
            <person name="Baronian K."/>
            <person name="Beier S."/>
            <person name="Bleykasten C."/>
            <person name="Bode R."/>
            <person name="Casaregola S."/>
            <person name="Despons L."/>
            <person name="Fairhead C."/>
            <person name="Giersberg M."/>
            <person name="Gierski P."/>
            <person name="Hahnel U."/>
            <person name="Hartmann A."/>
            <person name="Jankowska D."/>
            <person name="Jubin C."/>
            <person name="Jung P."/>
            <person name="Lafontaine I."/>
            <person name="Leh-Louis V."/>
            <person name="Lemaire M."/>
            <person name="Marcet-Houben M."/>
            <person name="Mascher M."/>
            <person name="Morel G."/>
            <person name="Richard G.-F."/>
            <person name="Riechen J."/>
            <person name="Sacerdot C."/>
            <person name="Sarkar A."/>
            <person name="Savel G."/>
            <person name="Schacherer J."/>
            <person name="Sherman D."/>
            <person name="Straub M.-L."/>
            <person name="Stein N."/>
            <person name="Thierry A."/>
            <person name="Trautwein-Schult A."/>
            <person name="Westhof E."/>
            <person name="Worch S."/>
            <person name="Dujon B."/>
            <person name="Souciet J.-L."/>
            <person name="Wincker P."/>
            <person name="Scholz U."/>
            <person name="Neuveglise N."/>
        </authorList>
    </citation>
    <scope>NUCLEOTIDE SEQUENCE</scope>
    <source>
        <strain evidence="3">LS3</strain>
    </source>
</reference>
<feature type="compositionally biased region" description="Low complexity" evidence="1">
    <location>
        <begin position="92"/>
        <end position="102"/>
    </location>
</feature>
<evidence type="ECO:0000313" key="3">
    <source>
        <dbReference type="EMBL" id="CDP37993.1"/>
    </source>
</evidence>
<dbReference type="PANTHER" id="PTHR23159">
    <property type="entry name" value="CENTROSOMAL PROTEIN 2"/>
    <property type="match status" value="1"/>
</dbReference>
<feature type="compositionally biased region" description="Low complexity" evidence="1">
    <location>
        <begin position="468"/>
        <end position="483"/>
    </location>
</feature>
<name>A0A060TAJ1_BLAAD</name>
<gene>
    <name evidence="3" type="ORF">GNLVRS02_ARAD1D24376g</name>
</gene>
<dbReference type="PROSITE" id="PS50245">
    <property type="entry name" value="CAP_GLY_2"/>
    <property type="match status" value="1"/>
</dbReference>
<organism evidence="3">
    <name type="scientific">Blastobotrys adeninivorans</name>
    <name type="common">Yeast</name>
    <name type="synonym">Arxula adeninivorans</name>
    <dbReference type="NCBI Taxonomy" id="409370"/>
    <lineage>
        <taxon>Eukaryota</taxon>
        <taxon>Fungi</taxon>
        <taxon>Dikarya</taxon>
        <taxon>Ascomycota</taxon>
        <taxon>Saccharomycotina</taxon>
        <taxon>Dipodascomycetes</taxon>
        <taxon>Dipodascales</taxon>
        <taxon>Trichomonascaceae</taxon>
        <taxon>Blastobotrys</taxon>
    </lineage>
</organism>
<accession>A0A060TAJ1</accession>
<feature type="compositionally biased region" description="Polar residues" evidence="1">
    <location>
        <begin position="103"/>
        <end position="120"/>
    </location>
</feature>
<sequence>MSLPRTPRVSRSVSLNVGDSVTLPEGQTGILKYIGKVQGKPGEFAGVELTGEWEQYGRHSGTFNGVSYFTTSKPNTGLFITYSKLIGSTSHAAPGNAGAGPNSSIRRPSLTASARRQSQLLAPPTPGNAPGTGVRKMAPPSQQPASAKRSSIVPRGSMTTPRAKPVAGAGAGAGTGGFFSPRANNDDDISTPSRRPRRSGLHQPPILESAVPDNSSSKAAAEELAALSKELRETRSSLAEKELQLQQQTELLKDLEHSLEDFQELAKTREQEMQSMTNEGGASSEEVDRLLSSLEEKDRKISAMRAEFEQRRQEFRTTIDSLENEIRETSEMYETELRSLRSNMGEAQDINQRIAELEEMVNSLESGLKTSQLSEQDARAQLAKLADVENKLLEKEQELRDTQQSLDQFKELLENNSNAAPSGGDNSEELASLRAKIEQLETENAKLKKDNDHQIDELRHDNKQLQQTVDQLQQKAQESQTQQANDNKDTEDLTQKLKQEQEEKARLQSEVENLESMLENKVFREQELEKQVESLMEKQVDSLKIQSSTSSSPGSSALSPQTPERESNPPPAKVDPAAGRSLWCGLCEREGHESLDCPYEEEF</sequence>
<evidence type="ECO:0000259" key="2">
    <source>
        <dbReference type="PROSITE" id="PS50245"/>
    </source>
</evidence>